<proteinExistence type="predicted"/>
<accession>A0A4Y2VKD8</accession>
<protein>
    <recommendedName>
        <fullName evidence="3">Helitron helicase-like domain-containing protein</fullName>
    </recommendedName>
</protein>
<dbReference type="PANTHER" id="PTHR45786">
    <property type="entry name" value="DNA BINDING PROTEIN-LIKE"/>
    <property type="match status" value="1"/>
</dbReference>
<name>A0A4Y2VKD8_ARAVE</name>
<sequence length="99" mass="11567">MTESPQNRAICIYPVADSYKNISPLNQCSDPMVYLLLFPNGECGWNSNMEHVEERRSEKRVRVTQLQFYSYRFAVRNAFSILHNSGKHFQQYIVDSTSI</sequence>
<dbReference type="OrthoDB" id="7698527at2759"/>
<keyword evidence="2" id="KW-1185">Reference proteome</keyword>
<dbReference type="EMBL" id="BGPR01047578">
    <property type="protein sequence ID" value="GBO24626.1"/>
    <property type="molecule type" value="Genomic_DNA"/>
</dbReference>
<gene>
    <name evidence="1" type="ORF">AVEN_205206_1</name>
</gene>
<dbReference type="AlphaFoldDB" id="A0A4Y2VKD8"/>
<reference evidence="1 2" key="1">
    <citation type="journal article" date="2019" name="Sci. Rep.">
        <title>Orb-weaving spider Araneus ventricosus genome elucidates the spidroin gene catalogue.</title>
        <authorList>
            <person name="Kono N."/>
            <person name="Nakamura H."/>
            <person name="Ohtoshi R."/>
            <person name="Moran D.A.P."/>
            <person name="Shinohara A."/>
            <person name="Yoshida Y."/>
            <person name="Fujiwara M."/>
            <person name="Mori M."/>
            <person name="Tomita M."/>
            <person name="Arakawa K."/>
        </authorList>
    </citation>
    <scope>NUCLEOTIDE SEQUENCE [LARGE SCALE GENOMIC DNA]</scope>
</reference>
<evidence type="ECO:0000313" key="1">
    <source>
        <dbReference type="EMBL" id="GBO24626.1"/>
    </source>
</evidence>
<evidence type="ECO:0000313" key="2">
    <source>
        <dbReference type="Proteomes" id="UP000499080"/>
    </source>
</evidence>
<dbReference type="Proteomes" id="UP000499080">
    <property type="component" value="Unassembled WGS sequence"/>
</dbReference>
<evidence type="ECO:0008006" key="3">
    <source>
        <dbReference type="Google" id="ProtNLM"/>
    </source>
</evidence>
<organism evidence="1 2">
    <name type="scientific">Araneus ventricosus</name>
    <name type="common">Orbweaver spider</name>
    <name type="synonym">Epeira ventricosa</name>
    <dbReference type="NCBI Taxonomy" id="182803"/>
    <lineage>
        <taxon>Eukaryota</taxon>
        <taxon>Metazoa</taxon>
        <taxon>Ecdysozoa</taxon>
        <taxon>Arthropoda</taxon>
        <taxon>Chelicerata</taxon>
        <taxon>Arachnida</taxon>
        <taxon>Araneae</taxon>
        <taxon>Araneomorphae</taxon>
        <taxon>Entelegynae</taxon>
        <taxon>Araneoidea</taxon>
        <taxon>Araneidae</taxon>
        <taxon>Araneus</taxon>
    </lineage>
</organism>
<dbReference type="PANTHER" id="PTHR45786:SF74">
    <property type="entry name" value="ATP-DEPENDENT DNA HELICASE"/>
    <property type="match status" value="1"/>
</dbReference>
<comment type="caution">
    <text evidence="1">The sequence shown here is derived from an EMBL/GenBank/DDBJ whole genome shotgun (WGS) entry which is preliminary data.</text>
</comment>